<comment type="caution">
    <text evidence="2">The sequence shown here is derived from an EMBL/GenBank/DDBJ whole genome shotgun (WGS) entry which is preliminary data.</text>
</comment>
<sequence length="110" mass="11772">MTLQKGDSLSQEAFCLMGAVPGNNSTQSALATVQCGVGPSETEAGRAGPPLLTKDPDQLGDPGKLDLGVEIPSYQLVRASPLEEMDKVIFSLKEEIKEPKQMMKEVLNLL</sequence>
<evidence type="ECO:0000256" key="1">
    <source>
        <dbReference type="SAM" id="MobiDB-lite"/>
    </source>
</evidence>
<dbReference type="Proteomes" id="UP001066276">
    <property type="component" value="Chromosome 7"/>
</dbReference>
<evidence type="ECO:0000313" key="2">
    <source>
        <dbReference type="EMBL" id="KAJ1125222.1"/>
    </source>
</evidence>
<reference evidence="2" key="1">
    <citation type="journal article" date="2022" name="bioRxiv">
        <title>Sequencing and chromosome-scale assembly of the giantPleurodeles waltlgenome.</title>
        <authorList>
            <person name="Brown T."/>
            <person name="Elewa A."/>
            <person name="Iarovenko S."/>
            <person name="Subramanian E."/>
            <person name="Araus A.J."/>
            <person name="Petzold A."/>
            <person name="Susuki M."/>
            <person name="Suzuki K.-i.T."/>
            <person name="Hayashi T."/>
            <person name="Toyoda A."/>
            <person name="Oliveira C."/>
            <person name="Osipova E."/>
            <person name="Leigh N.D."/>
            <person name="Simon A."/>
            <person name="Yun M.H."/>
        </authorList>
    </citation>
    <scope>NUCLEOTIDE SEQUENCE</scope>
    <source>
        <strain evidence="2">20211129_DDA</strain>
        <tissue evidence="2">Liver</tissue>
    </source>
</reference>
<dbReference type="EMBL" id="JANPWB010000011">
    <property type="protein sequence ID" value="KAJ1125222.1"/>
    <property type="molecule type" value="Genomic_DNA"/>
</dbReference>
<proteinExistence type="predicted"/>
<name>A0AAV7PDA2_PLEWA</name>
<gene>
    <name evidence="2" type="ORF">NDU88_003656</name>
</gene>
<evidence type="ECO:0000313" key="3">
    <source>
        <dbReference type="Proteomes" id="UP001066276"/>
    </source>
</evidence>
<feature type="region of interest" description="Disordered" evidence="1">
    <location>
        <begin position="38"/>
        <end position="65"/>
    </location>
</feature>
<dbReference type="AlphaFoldDB" id="A0AAV7PDA2"/>
<accession>A0AAV7PDA2</accession>
<protein>
    <submittedName>
        <fullName evidence="2">Uncharacterized protein</fullName>
    </submittedName>
</protein>
<organism evidence="2 3">
    <name type="scientific">Pleurodeles waltl</name>
    <name type="common">Iberian ribbed newt</name>
    <dbReference type="NCBI Taxonomy" id="8319"/>
    <lineage>
        <taxon>Eukaryota</taxon>
        <taxon>Metazoa</taxon>
        <taxon>Chordata</taxon>
        <taxon>Craniata</taxon>
        <taxon>Vertebrata</taxon>
        <taxon>Euteleostomi</taxon>
        <taxon>Amphibia</taxon>
        <taxon>Batrachia</taxon>
        <taxon>Caudata</taxon>
        <taxon>Salamandroidea</taxon>
        <taxon>Salamandridae</taxon>
        <taxon>Pleurodelinae</taxon>
        <taxon>Pleurodeles</taxon>
    </lineage>
</organism>
<keyword evidence="3" id="KW-1185">Reference proteome</keyword>